<evidence type="ECO:0000313" key="1">
    <source>
        <dbReference type="EMBL" id="KYN31753.1"/>
    </source>
</evidence>
<accession>A0A195EU29</accession>
<reference evidence="1 2" key="1">
    <citation type="submission" date="2016-03" db="EMBL/GenBank/DDBJ databases">
        <title>Trachymyrmex septentrionalis WGS genome.</title>
        <authorList>
            <person name="Nygaard S."/>
            <person name="Hu H."/>
            <person name="Boomsma J."/>
            <person name="Zhang G."/>
        </authorList>
    </citation>
    <scope>NUCLEOTIDE SEQUENCE [LARGE SCALE GENOMIC DNA]</scope>
    <source>
        <strain evidence="1">Tsep2-gDNA-1</strain>
        <tissue evidence="1">Whole body</tissue>
    </source>
</reference>
<organism evidence="1 2">
    <name type="scientific">Trachymyrmex septentrionalis</name>
    <dbReference type="NCBI Taxonomy" id="34720"/>
    <lineage>
        <taxon>Eukaryota</taxon>
        <taxon>Metazoa</taxon>
        <taxon>Ecdysozoa</taxon>
        <taxon>Arthropoda</taxon>
        <taxon>Hexapoda</taxon>
        <taxon>Insecta</taxon>
        <taxon>Pterygota</taxon>
        <taxon>Neoptera</taxon>
        <taxon>Endopterygota</taxon>
        <taxon>Hymenoptera</taxon>
        <taxon>Apocrita</taxon>
        <taxon>Aculeata</taxon>
        <taxon>Formicoidea</taxon>
        <taxon>Formicidae</taxon>
        <taxon>Myrmicinae</taxon>
        <taxon>Trachymyrmex</taxon>
    </lineage>
</organism>
<feature type="non-terminal residue" evidence="1">
    <location>
        <position position="1"/>
    </location>
</feature>
<gene>
    <name evidence="1" type="ORF">ALC56_13892</name>
</gene>
<name>A0A195EU29_9HYME</name>
<dbReference type="EMBL" id="KQ981965">
    <property type="protein sequence ID" value="KYN31753.1"/>
    <property type="molecule type" value="Genomic_DNA"/>
</dbReference>
<dbReference type="AlphaFoldDB" id="A0A195EU29"/>
<sequence>LCAPQDIRTRGLVLNWDAVPLDWIGLFYWIAAYVASQRGAFFSWVAAFLAKQKPLFNASTPVYESANYAKTWRSASRFIQYIALDRFSWSPLKYHAVRFTVVHSVKRSAYISSRENRSILKLRGFLAGGLSFPQVCCQNIGDFW</sequence>
<evidence type="ECO:0000313" key="2">
    <source>
        <dbReference type="Proteomes" id="UP000078541"/>
    </source>
</evidence>
<dbReference type="Proteomes" id="UP000078541">
    <property type="component" value="Unassembled WGS sequence"/>
</dbReference>
<keyword evidence="2" id="KW-1185">Reference proteome</keyword>
<proteinExistence type="predicted"/>
<protein>
    <submittedName>
        <fullName evidence="1">Uncharacterized protein</fullName>
    </submittedName>
</protein>